<dbReference type="PANTHER" id="PTHR42951">
    <property type="entry name" value="METALLO-BETA-LACTAMASE DOMAIN-CONTAINING"/>
    <property type="match status" value="1"/>
</dbReference>
<evidence type="ECO:0000259" key="1">
    <source>
        <dbReference type="SMART" id="SM00849"/>
    </source>
</evidence>
<proteinExistence type="predicted"/>
<dbReference type="Pfam" id="PF00753">
    <property type="entry name" value="Lactamase_B"/>
    <property type="match status" value="1"/>
</dbReference>
<evidence type="ECO:0000313" key="3">
    <source>
        <dbReference type="Proteomes" id="UP000549882"/>
    </source>
</evidence>
<sequence>MSSTLNFNVFTAPEKAMVGERARPLGPPPAFDPGTATLIYGDNDAVLVDTLTTTAEAEALAAWVALHHRNLTTIYITHGHPDHFIGLSVLLRRFPDARAIATPKAVELMGAYSQAVPALRKRWPGQLPTTIALAEPYEDKVFLLEGHELRIIEQGQTDAIDTTSLYVPSIDLIVAGDVVYNQCHMYVGETTPESRANWIAALDRLAALNPKIVVAGHKKTGAPDVPATIEATKRYLTDFGRLQQTTSSERELYDAMTELYPDWVCHQAWLMFGFS</sequence>
<name>A0A7W8XSC6_9HYPH</name>
<dbReference type="SMART" id="SM00849">
    <property type="entry name" value="Lactamase_B"/>
    <property type="match status" value="1"/>
</dbReference>
<dbReference type="SUPFAM" id="SSF56281">
    <property type="entry name" value="Metallo-hydrolase/oxidoreductase"/>
    <property type="match status" value="1"/>
</dbReference>
<dbReference type="AlphaFoldDB" id="A0A7W8XSC6"/>
<dbReference type="Proteomes" id="UP000549882">
    <property type="component" value="Unassembled WGS sequence"/>
</dbReference>
<feature type="domain" description="Metallo-beta-lactamase" evidence="1">
    <location>
        <begin position="33"/>
        <end position="217"/>
    </location>
</feature>
<accession>A0A7W8XSC6</accession>
<comment type="caution">
    <text evidence="2">The sequence shown here is derived from an EMBL/GenBank/DDBJ whole genome shotgun (WGS) entry which is preliminary data.</text>
</comment>
<gene>
    <name evidence="2" type="ORF">GGD50_003317</name>
</gene>
<keyword evidence="2" id="KW-0378">Hydrolase</keyword>
<dbReference type="CDD" id="cd07739">
    <property type="entry name" value="metallo-hydrolase-like_MBL-fold"/>
    <property type="match status" value="1"/>
</dbReference>
<dbReference type="InterPro" id="IPR050855">
    <property type="entry name" value="NDM-1-like"/>
</dbReference>
<reference evidence="2 3" key="1">
    <citation type="submission" date="2020-08" db="EMBL/GenBank/DDBJ databases">
        <title>Genomic Encyclopedia of Type Strains, Phase IV (KMG-V): Genome sequencing to study the core and pangenomes of soil and plant-associated prokaryotes.</title>
        <authorList>
            <person name="Whitman W."/>
        </authorList>
    </citation>
    <scope>NUCLEOTIDE SEQUENCE [LARGE SCALE GENOMIC DNA]</scope>
    <source>
        <strain evidence="2 3">SEMIA 4064</strain>
    </source>
</reference>
<dbReference type="EMBL" id="JACHBI010000006">
    <property type="protein sequence ID" value="MBB5574688.1"/>
    <property type="molecule type" value="Genomic_DNA"/>
</dbReference>
<dbReference type="Gene3D" id="3.60.15.10">
    <property type="entry name" value="Ribonuclease Z/Hydroxyacylglutathione hydrolase-like"/>
    <property type="match status" value="1"/>
</dbReference>
<dbReference type="InterPro" id="IPR001279">
    <property type="entry name" value="Metallo-B-lactamas"/>
</dbReference>
<protein>
    <submittedName>
        <fullName evidence="2">Glyoxylase-like metal-dependent hydrolase (Beta-lactamase superfamily II)</fullName>
    </submittedName>
</protein>
<evidence type="ECO:0000313" key="2">
    <source>
        <dbReference type="EMBL" id="MBB5574688.1"/>
    </source>
</evidence>
<dbReference type="GO" id="GO:0016787">
    <property type="term" value="F:hydrolase activity"/>
    <property type="evidence" value="ECO:0007669"/>
    <property type="project" value="UniProtKB-KW"/>
</dbReference>
<dbReference type="InterPro" id="IPR036866">
    <property type="entry name" value="RibonucZ/Hydroxyglut_hydro"/>
</dbReference>
<dbReference type="PANTHER" id="PTHR42951:SF14">
    <property type="entry name" value="METALLO-BETA-LACTAMASE SUPERFAMILY PROTEIN"/>
    <property type="match status" value="1"/>
</dbReference>
<dbReference type="RefSeq" id="WP_246451232.1">
    <property type="nucleotide sequence ID" value="NZ_JACHBI010000006.1"/>
</dbReference>
<keyword evidence="3" id="KW-1185">Reference proteome</keyword>
<organism evidence="2 3">
    <name type="scientific">Rhizobium paranaense</name>
    <dbReference type="NCBI Taxonomy" id="1650438"/>
    <lineage>
        <taxon>Bacteria</taxon>
        <taxon>Pseudomonadati</taxon>
        <taxon>Pseudomonadota</taxon>
        <taxon>Alphaproteobacteria</taxon>
        <taxon>Hyphomicrobiales</taxon>
        <taxon>Rhizobiaceae</taxon>
        <taxon>Rhizobium/Agrobacterium group</taxon>
        <taxon>Rhizobium</taxon>
    </lineage>
</organism>